<evidence type="ECO:0000256" key="1">
    <source>
        <dbReference type="ARBA" id="ARBA00004259"/>
    </source>
</evidence>
<dbReference type="Pfam" id="PF04097">
    <property type="entry name" value="Nic96"/>
    <property type="match status" value="1"/>
</dbReference>
<keyword evidence="4" id="KW-0472">Membrane</keyword>
<comment type="caution">
    <text evidence="5">The sequence shown here is derived from an EMBL/GenBank/DDBJ whole genome shotgun (WGS) entry which is preliminary data.</text>
</comment>
<dbReference type="OrthoDB" id="244971at2759"/>
<keyword evidence="3 4" id="KW-0539">Nucleus</keyword>
<dbReference type="GO" id="GO:0006606">
    <property type="term" value="P:protein import into nucleus"/>
    <property type="evidence" value="ECO:0007669"/>
    <property type="project" value="TreeGrafter"/>
</dbReference>
<evidence type="ECO:0000256" key="4">
    <source>
        <dbReference type="RuleBase" id="RU364035"/>
    </source>
</evidence>
<dbReference type="PANTHER" id="PTHR11225:SF4">
    <property type="entry name" value="NUCLEAR PORE COMPLEX PROTEIN NUP93"/>
    <property type="match status" value="1"/>
</dbReference>
<evidence type="ECO:0000256" key="3">
    <source>
        <dbReference type="ARBA" id="ARBA00023242"/>
    </source>
</evidence>
<dbReference type="EMBL" id="ATMH01009361">
    <property type="protein sequence ID" value="EPY19620.1"/>
    <property type="molecule type" value="Genomic_DNA"/>
</dbReference>
<dbReference type="GO" id="GO:0016973">
    <property type="term" value="P:poly(A)+ mRNA export from nucleus"/>
    <property type="evidence" value="ECO:0007669"/>
    <property type="project" value="TreeGrafter"/>
</dbReference>
<evidence type="ECO:0000313" key="5">
    <source>
        <dbReference type="EMBL" id="EPY19620.1"/>
    </source>
</evidence>
<dbReference type="InterPro" id="IPR007231">
    <property type="entry name" value="Nucleoporin_int_Nup93/Nic96"/>
</dbReference>
<dbReference type="Proteomes" id="UP000015354">
    <property type="component" value="Unassembled WGS sequence"/>
</dbReference>
<keyword evidence="4" id="KW-0813">Transport</keyword>
<comment type="subcellular location">
    <subcellularLocation>
        <location evidence="1">Nucleus envelope</location>
    </subcellularLocation>
    <subcellularLocation>
        <location evidence="4">Nucleus</location>
        <location evidence="4">Nuclear pore complex</location>
    </subcellularLocation>
</comment>
<dbReference type="GO" id="GO:0017056">
    <property type="term" value="F:structural constituent of nuclear pore"/>
    <property type="evidence" value="ECO:0007669"/>
    <property type="project" value="InterPro"/>
</dbReference>
<keyword evidence="4" id="KW-0509">mRNA transport</keyword>
<protein>
    <recommendedName>
        <fullName evidence="4">Nuclear pore protein</fullName>
    </recommendedName>
</protein>
<evidence type="ECO:0000313" key="6">
    <source>
        <dbReference type="Proteomes" id="UP000015354"/>
    </source>
</evidence>
<comment type="similarity">
    <text evidence="2 4">Belongs to the nucleoporin interacting component (NIC) family.</text>
</comment>
<keyword evidence="4" id="KW-0906">Nuclear pore complex</keyword>
<evidence type="ECO:0000256" key="2">
    <source>
        <dbReference type="ARBA" id="ARBA00010186"/>
    </source>
</evidence>
<dbReference type="AlphaFoldDB" id="S9V9J6"/>
<keyword evidence="4" id="KW-0653">Protein transport</keyword>
<keyword evidence="4" id="KW-0811">Translocation</keyword>
<organism evidence="5 6">
    <name type="scientific">Strigomonas culicis</name>
    <dbReference type="NCBI Taxonomy" id="28005"/>
    <lineage>
        <taxon>Eukaryota</taxon>
        <taxon>Discoba</taxon>
        <taxon>Euglenozoa</taxon>
        <taxon>Kinetoplastea</taxon>
        <taxon>Metakinetoplastina</taxon>
        <taxon>Trypanosomatida</taxon>
        <taxon>Trypanosomatidae</taxon>
        <taxon>Strigomonadinae</taxon>
        <taxon>Strigomonas</taxon>
    </lineage>
</organism>
<dbReference type="PANTHER" id="PTHR11225">
    <property type="entry name" value="NUCLEAR PORE COMPLEX PROTEIN NUP93 NUCLEOPORIN NUP93 DEAD EYE PROTEIN"/>
    <property type="match status" value="1"/>
</dbReference>
<accession>S9V9J6</accession>
<proteinExistence type="inferred from homology"/>
<dbReference type="GO" id="GO:0005643">
    <property type="term" value="C:nuclear pore"/>
    <property type="evidence" value="ECO:0007669"/>
    <property type="project" value="UniProtKB-SubCell"/>
</dbReference>
<sequence>MAAELNGKIASFAATVSELPASDWVYHFASYVAENTRQRKDEVEVLWATVDLLLRAYQRKGSGATLLTYVAASRQLMERKALSALFLSQRVEPGRLDALTNTTTERVRQLMLSAGGNQSVWQQMYTAMRIGRYDVAEEIARQTGNQALQAALKNYAQATAEERQRMRPQVDLQSLYAQDPTRTDAYRQAVLFLLLDGHTGEDEKLQARTLYAICTNVTNSVEDILWLRLACVRTTEENTNADSIQALGYTQRILLDDFQSLLTAMQDNVPRIASFLFHAALPSSGLRLMLDHNTACIDGFHLALCFHSSDLLQRSAYAETPIDIARYLRWYCSSVLLNADLRLREVVNAGMTLFQYFHKTDSVSAFVQLCQEERICYRLFGQKGVLGGNSALLMNEVASSRELRVAMNQVAAAAAKRNNSPMAVHVWLVLAYVCNARQNVPEARPALAQACLELMASLAQTFSQPPTARHVEGILVEAELANRMLAVLGQETLSEAHQDAFHALLLLKEVYRHYHSNAVEAAVHSFFQLPLVPTASQQIEAHVLKLQNASRYTIQGLYAIMPKVALSAKGLLQLYQQQGGANTSGHANELWKRMRVVSAWYKRCCQTNGPTIAEFPQELEEFDEPTLL</sequence>
<keyword evidence="6" id="KW-1185">Reference proteome</keyword>
<reference evidence="5 6" key="1">
    <citation type="journal article" date="2013" name="PLoS ONE">
        <title>Predicting the Proteins of Angomonas deanei, Strigomonas culicis and Their Respective Endosymbionts Reveals New Aspects of the Trypanosomatidae Family.</title>
        <authorList>
            <person name="Motta M.C."/>
            <person name="Martins A.C."/>
            <person name="de Souza S.S."/>
            <person name="Catta-Preta C.M."/>
            <person name="Silva R."/>
            <person name="Klein C.C."/>
            <person name="de Almeida L.G."/>
            <person name="de Lima Cunha O."/>
            <person name="Ciapina L.P."/>
            <person name="Brocchi M."/>
            <person name="Colabardini A.C."/>
            <person name="de Araujo Lima B."/>
            <person name="Machado C.R."/>
            <person name="de Almeida Soares C.M."/>
            <person name="Probst C.M."/>
            <person name="de Menezes C.B."/>
            <person name="Thompson C.E."/>
            <person name="Bartholomeu D.C."/>
            <person name="Gradia D.F."/>
            <person name="Pavoni D.P."/>
            <person name="Grisard E.C."/>
            <person name="Fantinatti-Garboggini F."/>
            <person name="Marchini F.K."/>
            <person name="Rodrigues-Luiz G.F."/>
            <person name="Wagner G."/>
            <person name="Goldman G.H."/>
            <person name="Fietto J.L."/>
            <person name="Elias M.C."/>
            <person name="Goldman M.H."/>
            <person name="Sagot M.F."/>
            <person name="Pereira M."/>
            <person name="Stoco P.H."/>
            <person name="de Mendonca-Neto R.P."/>
            <person name="Teixeira S.M."/>
            <person name="Maciel T.E."/>
            <person name="de Oliveira Mendes T.A."/>
            <person name="Urmenyi T.P."/>
            <person name="de Souza W."/>
            <person name="Schenkman S."/>
            <person name="de Vasconcelos A.T."/>
        </authorList>
    </citation>
    <scope>NUCLEOTIDE SEQUENCE [LARGE SCALE GENOMIC DNA]</scope>
</reference>
<name>S9V9J6_9TRYP</name>
<gene>
    <name evidence="5" type="ORF">STCU_09361</name>
</gene>